<dbReference type="Proteomes" id="UP001484097">
    <property type="component" value="Unassembled WGS sequence"/>
</dbReference>
<sequence>MPSAVVPAEQPFVPVITGGDVGAYSLAREFHEAYGVVSAVVPTAVNRNLRHSRILQAFPAGPMTQERPVIDALVRVAGELTARSPRPLLLLASYDHLVRFAVRHRATLEAAGYTVPYPDEDALDAAALKENFYALCERLGVPYPKTTTYDAGAHTPEAARRFAAGLGEAGESGVRFPVILKAGDGGAWADIRFEGRRKVHVVHEEDGAEKGGAGEIERLVTLASEAGYTGSLIVQELVPGPDTQLGIATFFRDGTGATRLVSYGEVIVEDHAPGTEGNARAVLASRHPVIADQGIALLDALDWRGFAMFDTKIDPRTGQPQFLEMNPRLGRNHYYLTAAGANPAPYLVEEYLGRDHATAGLATAGRVTAGLVTTAGPALITTIPMSLVRRYATESQRRRIRQAAQQGKVIRPFSYGADRDLLREAYHRATELNALRVFRRHPAPGD</sequence>
<dbReference type="Gene3D" id="3.30.470.20">
    <property type="entry name" value="ATP-grasp fold, B domain"/>
    <property type="match status" value="1"/>
</dbReference>
<dbReference type="SUPFAM" id="SSF56059">
    <property type="entry name" value="Glutathione synthetase ATP-binding domain-like"/>
    <property type="match status" value="1"/>
</dbReference>
<keyword evidence="1" id="KW-0067">ATP-binding</keyword>
<dbReference type="PROSITE" id="PS50975">
    <property type="entry name" value="ATP_GRASP"/>
    <property type="match status" value="1"/>
</dbReference>
<name>A0ABV0IIY1_9MICC</name>
<dbReference type="EMBL" id="JBDXMX010000003">
    <property type="protein sequence ID" value="MEO9247614.1"/>
    <property type="molecule type" value="Genomic_DNA"/>
</dbReference>
<keyword evidence="1" id="KW-0547">Nucleotide-binding</keyword>
<dbReference type="InterPro" id="IPR011761">
    <property type="entry name" value="ATP-grasp"/>
</dbReference>
<protein>
    <recommendedName>
        <fullName evidence="2">ATP-grasp domain-containing protein</fullName>
    </recommendedName>
</protein>
<evidence type="ECO:0000313" key="4">
    <source>
        <dbReference type="Proteomes" id="UP001484097"/>
    </source>
</evidence>
<comment type="caution">
    <text evidence="3">The sequence shown here is derived from an EMBL/GenBank/DDBJ whole genome shotgun (WGS) entry which is preliminary data.</text>
</comment>
<organism evidence="3 4">
    <name type="scientific">Citricoccus nitrophenolicus</name>
    <dbReference type="NCBI Taxonomy" id="863575"/>
    <lineage>
        <taxon>Bacteria</taxon>
        <taxon>Bacillati</taxon>
        <taxon>Actinomycetota</taxon>
        <taxon>Actinomycetes</taxon>
        <taxon>Micrococcales</taxon>
        <taxon>Micrococcaceae</taxon>
        <taxon>Citricoccus</taxon>
    </lineage>
</organism>
<evidence type="ECO:0000259" key="2">
    <source>
        <dbReference type="PROSITE" id="PS50975"/>
    </source>
</evidence>
<keyword evidence="4" id="KW-1185">Reference proteome</keyword>
<gene>
    <name evidence="3" type="ORF">ABDK96_07985</name>
</gene>
<evidence type="ECO:0000313" key="3">
    <source>
        <dbReference type="EMBL" id="MEO9247614.1"/>
    </source>
</evidence>
<reference evidence="3 4" key="1">
    <citation type="submission" date="2024-05" db="EMBL/GenBank/DDBJ databases">
        <authorList>
            <person name="Yi C."/>
        </authorList>
    </citation>
    <scope>NUCLEOTIDE SEQUENCE [LARGE SCALE GENOMIC DNA]</scope>
    <source>
        <strain evidence="3 4">XS13</strain>
    </source>
</reference>
<proteinExistence type="predicted"/>
<feature type="domain" description="ATP-grasp" evidence="2">
    <location>
        <begin position="133"/>
        <end position="352"/>
    </location>
</feature>
<accession>A0ABV0IIY1</accession>
<evidence type="ECO:0000256" key="1">
    <source>
        <dbReference type="PROSITE-ProRule" id="PRU00409"/>
    </source>
</evidence>
<dbReference type="RefSeq" id="WP_347920311.1">
    <property type="nucleotide sequence ID" value="NZ_JBDXMX010000003.1"/>
</dbReference>